<feature type="transmembrane region" description="Helical" evidence="1">
    <location>
        <begin position="96"/>
        <end position="116"/>
    </location>
</feature>
<name>A0AB38Q2F7_9SPIR</name>
<gene>
    <name evidence="2" type="ORF">EPJ73_00385</name>
</gene>
<sequence>MLLDIFLMLFFICYVVNMWRAYLDAYLDAYLLSNGIFNNLLDIDNTSLLMKGIFGDKNSFAYTFFSGLLLLNALFKHPKYDFDNINEDISDAMPYIRLRLVIGMMIFIIPCFISALS</sequence>
<accession>A0AB38Q2F7</accession>
<proteinExistence type="predicted"/>
<organism evidence="2 3">
    <name type="scientific">Brachyspira aalborgi</name>
    <dbReference type="NCBI Taxonomy" id="29522"/>
    <lineage>
        <taxon>Bacteria</taxon>
        <taxon>Pseudomonadati</taxon>
        <taxon>Spirochaetota</taxon>
        <taxon>Spirochaetia</taxon>
        <taxon>Brachyspirales</taxon>
        <taxon>Brachyspiraceae</taxon>
        <taxon>Brachyspira</taxon>
    </lineage>
</organism>
<comment type="caution">
    <text evidence="2">The sequence shown here is derived from an EMBL/GenBank/DDBJ whole genome shotgun (WGS) entry which is preliminary data.</text>
</comment>
<reference evidence="2 3" key="1">
    <citation type="journal article" date="1992" name="Lakartidningen">
        <title>[Penicillin V and not amoxicillin is the first choice preparation in acute otitis].</title>
        <authorList>
            <person name="Kamme C."/>
            <person name="Lundgren K."/>
            <person name="Prellner K."/>
        </authorList>
    </citation>
    <scope>NUCLEOTIDE SEQUENCE [LARGE SCALE GENOMIC DNA]</scope>
    <source>
        <strain evidence="2 3">PC4597II</strain>
    </source>
</reference>
<dbReference type="Proteomes" id="UP000324336">
    <property type="component" value="Unassembled WGS sequence"/>
</dbReference>
<evidence type="ECO:0000256" key="1">
    <source>
        <dbReference type="SAM" id="Phobius"/>
    </source>
</evidence>
<evidence type="ECO:0000313" key="2">
    <source>
        <dbReference type="EMBL" id="TXJ28450.1"/>
    </source>
</evidence>
<feature type="transmembrane region" description="Helical" evidence="1">
    <location>
        <begin position="59"/>
        <end position="75"/>
    </location>
</feature>
<keyword evidence="1" id="KW-0812">Transmembrane</keyword>
<keyword evidence="1" id="KW-0472">Membrane</keyword>
<feature type="transmembrane region" description="Helical" evidence="1">
    <location>
        <begin position="5"/>
        <end position="23"/>
    </location>
</feature>
<keyword evidence="1" id="KW-1133">Transmembrane helix</keyword>
<dbReference type="AlphaFoldDB" id="A0AB38Q2F7"/>
<evidence type="ECO:0000313" key="3">
    <source>
        <dbReference type="Proteomes" id="UP000324336"/>
    </source>
</evidence>
<dbReference type="EMBL" id="SAYA01000001">
    <property type="protein sequence ID" value="TXJ28450.1"/>
    <property type="molecule type" value="Genomic_DNA"/>
</dbReference>
<dbReference type="RefSeq" id="WP_206751718.1">
    <property type="nucleotide sequence ID" value="NZ_SAYC01000011.1"/>
</dbReference>
<protein>
    <submittedName>
        <fullName evidence="2">Uncharacterized protein</fullName>
    </submittedName>
</protein>